<protein>
    <recommendedName>
        <fullName evidence="4">CDP-Glycerol:Poly(Glycerophosphate) glycerophosphotransferase</fullName>
    </recommendedName>
</protein>
<sequence length="453" mass="51274">MRFISGALERLRSAIPDLSRPKRIEEALDQLHQRNEALENKIDALLRNGTATLGAASLGAKYAKNVVNNEGRIRVAFLIHNFEAWWSLRSVYFRMLTDDSFDPIVFSLPRKFPGSVDFIDEDKVHERLAAEGVHSIRLNDSDPFRDLDRLRSFEFDAIFRQSQWAPDIPPAFDSLNLSFAHQYYVPYEVTTISDHGLDFVSTYHHQLCARVFVASELSKSIAESKDIYRGARMTVSGHPKVPEIIRASPSWPIDTGNATRVIWSAHHAIDTGWNNYGVFPLVFEELLKLATRRTDIDVLFSPHPALLTRIQEMTGSERADYDAFFENWEALPNTAVLEDGRYLGPFQASDLLIIDGLSFLTEYQLNEKPVIHLSRPDRSEPNRFGELVFAGTHELPVARVCDLENMIDGILSGEIEQKLDAQRRLKALLTEKSDPAGEIINALKADLRPASSK</sequence>
<dbReference type="EMBL" id="WTUX01000066">
    <property type="protein sequence ID" value="MZR15400.1"/>
    <property type="molecule type" value="Genomic_DNA"/>
</dbReference>
<feature type="coiled-coil region" evidence="1">
    <location>
        <begin position="21"/>
        <end position="48"/>
    </location>
</feature>
<name>A0A845M4Y0_9RHOB</name>
<gene>
    <name evidence="2" type="ORF">GQE99_20500</name>
</gene>
<keyword evidence="1" id="KW-0175">Coiled coil</keyword>
<dbReference type="Gene3D" id="3.40.50.12580">
    <property type="match status" value="1"/>
</dbReference>
<dbReference type="SUPFAM" id="SSF53756">
    <property type="entry name" value="UDP-Glycosyltransferase/glycogen phosphorylase"/>
    <property type="match status" value="1"/>
</dbReference>
<dbReference type="RefSeq" id="WP_161353811.1">
    <property type="nucleotide sequence ID" value="NZ_WTUX01000066.1"/>
</dbReference>
<evidence type="ECO:0000256" key="1">
    <source>
        <dbReference type="SAM" id="Coils"/>
    </source>
</evidence>
<keyword evidence="3" id="KW-1185">Reference proteome</keyword>
<comment type="caution">
    <text evidence="2">The sequence shown here is derived from an EMBL/GenBank/DDBJ whole genome shotgun (WGS) entry which is preliminary data.</text>
</comment>
<proteinExistence type="predicted"/>
<dbReference type="InterPro" id="IPR043148">
    <property type="entry name" value="TagF_C"/>
</dbReference>
<reference evidence="2 3" key="1">
    <citation type="submission" date="2019-12" db="EMBL/GenBank/DDBJ databases">
        <title>Maritimibacter sp. nov. sp. isolated from sea sand.</title>
        <authorList>
            <person name="Kim J."/>
            <person name="Jeong S.E."/>
            <person name="Jung H.S."/>
            <person name="Jeon C.O."/>
        </authorList>
    </citation>
    <scope>NUCLEOTIDE SEQUENCE [LARGE SCALE GENOMIC DNA]</scope>
    <source>
        <strain evidence="2 3">DP07</strain>
    </source>
</reference>
<dbReference type="AlphaFoldDB" id="A0A845M4Y0"/>
<organism evidence="2 3">
    <name type="scientific">Maritimibacter harenae</name>
    <dbReference type="NCBI Taxonomy" id="2606218"/>
    <lineage>
        <taxon>Bacteria</taxon>
        <taxon>Pseudomonadati</taxon>
        <taxon>Pseudomonadota</taxon>
        <taxon>Alphaproteobacteria</taxon>
        <taxon>Rhodobacterales</taxon>
        <taxon>Roseobacteraceae</taxon>
        <taxon>Maritimibacter</taxon>
    </lineage>
</organism>
<accession>A0A845M4Y0</accession>
<evidence type="ECO:0008006" key="4">
    <source>
        <dbReference type="Google" id="ProtNLM"/>
    </source>
</evidence>
<dbReference type="Proteomes" id="UP000467322">
    <property type="component" value="Unassembled WGS sequence"/>
</dbReference>
<evidence type="ECO:0000313" key="3">
    <source>
        <dbReference type="Proteomes" id="UP000467322"/>
    </source>
</evidence>
<evidence type="ECO:0000313" key="2">
    <source>
        <dbReference type="EMBL" id="MZR15400.1"/>
    </source>
</evidence>